<comment type="caution">
    <text evidence="12">The sequence shown here is derived from an EMBL/GenBank/DDBJ whole genome shotgun (WGS) entry which is preliminary data.</text>
</comment>
<dbReference type="Pfam" id="PF04095">
    <property type="entry name" value="NAPRTase"/>
    <property type="match status" value="1"/>
</dbReference>
<evidence type="ECO:0000256" key="4">
    <source>
        <dbReference type="ARBA" id="ARBA00022553"/>
    </source>
</evidence>
<keyword evidence="7 12" id="KW-0808">Transferase</keyword>
<organism evidence="12 14">
    <name type="scientific">Candida glabrata</name>
    <name type="common">Yeast</name>
    <name type="synonym">Torulopsis glabrata</name>
    <dbReference type="NCBI Taxonomy" id="5478"/>
    <lineage>
        <taxon>Eukaryota</taxon>
        <taxon>Fungi</taxon>
        <taxon>Dikarya</taxon>
        <taxon>Ascomycota</taxon>
        <taxon>Saccharomycotina</taxon>
        <taxon>Saccharomycetes</taxon>
        <taxon>Saccharomycetales</taxon>
        <taxon>Saccharomycetaceae</taxon>
        <taxon>Nakaseomyces</taxon>
    </lineage>
</organism>
<dbReference type="GO" id="GO:0005634">
    <property type="term" value="C:nucleus"/>
    <property type="evidence" value="ECO:0007669"/>
    <property type="project" value="EnsemblFungi"/>
</dbReference>
<dbReference type="Gene3D" id="3.20.140.10">
    <property type="entry name" value="nicotinate phosphoribosyltransferase"/>
    <property type="match status" value="1"/>
</dbReference>
<comment type="PTM">
    <text evidence="9">Transiently phosphorylated on a His residue during the reaction cycle. Phosphorylation strongly increases the affinity for substrates and increases the rate of nicotinate D-ribonucleotide production. Dephosphorylation regenerates the low-affinity form of the enzyme, leading to product release.</text>
</comment>
<dbReference type="VEuPathDB" id="FungiDB:CAGL0L02805g"/>
<feature type="domain" description="Nicotinate phosphoribosyltransferase N-terminal" evidence="11">
    <location>
        <begin position="12"/>
        <end position="141"/>
    </location>
</feature>
<protein>
    <recommendedName>
        <fullName evidence="3 9">Nicotinate phosphoribosyltransferase</fullName>
        <ecNumber evidence="3 9">6.3.4.21</ecNumber>
    </recommendedName>
</protein>
<dbReference type="InterPro" id="IPR041525">
    <property type="entry name" value="N/Namide_PRibTrfase"/>
</dbReference>
<gene>
    <name evidence="12" type="ORF">AO440_004552</name>
    <name evidence="13" type="ORF">AO440_005864</name>
</gene>
<dbReference type="VEuPathDB" id="FungiDB:GWK60_L12419"/>
<dbReference type="AlphaFoldDB" id="A0A0W0CNJ2"/>
<dbReference type="SUPFAM" id="SSF51690">
    <property type="entry name" value="Nicotinate/Quinolinate PRTase C-terminal domain-like"/>
    <property type="match status" value="1"/>
</dbReference>
<evidence type="ECO:0000256" key="9">
    <source>
        <dbReference type="RuleBase" id="RU003838"/>
    </source>
</evidence>
<comment type="catalytic activity">
    <reaction evidence="8 9">
        <text>5-phospho-alpha-D-ribose 1-diphosphate + nicotinate + ATP + H2O = nicotinate beta-D-ribonucleotide + ADP + phosphate + diphosphate</text>
        <dbReference type="Rhea" id="RHEA:36163"/>
        <dbReference type="ChEBI" id="CHEBI:15377"/>
        <dbReference type="ChEBI" id="CHEBI:30616"/>
        <dbReference type="ChEBI" id="CHEBI:32544"/>
        <dbReference type="ChEBI" id="CHEBI:33019"/>
        <dbReference type="ChEBI" id="CHEBI:43474"/>
        <dbReference type="ChEBI" id="CHEBI:57502"/>
        <dbReference type="ChEBI" id="CHEBI:58017"/>
        <dbReference type="ChEBI" id="CHEBI:456216"/>
        <dbReference type="EC" id="6.3.4.21"/>
    </reaction>
</comment>
<dbReference type="OrthoDB" id="193380at2759"/>
<dbReference type="PIRSF" id="PIRSF000484">
    <property type="entry name" value="NAPRT"/>
    <property type="match status" value="1"/>
</dbReference>
<dbReference type="InterPro" id="IPR036068">
    <property type="entry name" value="Nicotinate_pribotase-like_C"/>
</dbReference>
<evidence type="ECO:0000313" key="12">
    <source>
        <dbReference type="EMBL" id="KTB01180.1"/>
    </source>
</evidence>
<dbReference type="SUPFAM" id="SSF54675">
    <property type="entry name" value="Nicotinate/Quinolinate PRTase N-terminal domain-like"/>
    <property type="match status" value="1"/>
</dbReference>
<keyword evidence="5 9" id="KW-0436">Ligase</keyword>
<dbReference type="VEuPathDB" id="FungiDB:GVI51_L02607"/>
<dbReference type="VEuPathDB" id="FungiDB:B1J91_L02805g"/>
<evidence type="ECO:0000259" key="10">
    <source>
        <dbReference type="Pfam" id="PF04095"/>
    </source>
</evidence>
<evidence type="ECO:0000256" key="5">
    <source>
        <dbReference type="ARBA" id="ARBA00022598"/>
    </source>
</evidence>
<evidence type="ECO:0000259" key="11">
    <source>
        <dbReference type="Pfam" id="PF17767"/>
    </source>
</evidence>
<name>A0A0W0CNJ2_CANGB</name>
<reference evidence="12 14" key="1">
    <citation type="submission" date="2015-10" db="EMBL/GenBank/DDBJ databases">
        <title>Draft genomes sequences of Candida glabrata isolates 1A, 1B, 2A, 2B, 3A and 3B.</title>
        <authorList>
            <person name="Haavelsrud O.E."/>
            <person name="Gaustad P."/>
        </authorList>
    </citation>
    <scope>NUCLEOTIDE SEQUENCE [LARGE SCALE GENOMIC DNA]</scope>
    <source>
        <strain evidence="12">910700640</strain>
    </source>
</reference>
<dbReference type="NCBIfam" id="TIGR01514">
    <property type="entry name" value="NAPRTase"/>
    <property type="match status" value="1"/>
</dbReference>
<evidence type="ECO:0000256" key="6">
    <source>
        <dbReference type="ARBA" id="ARBA00022642"/>
    </source>
</evidence>
<accession>A0A0W0CNJ2</accession>
<evidence type="ECO:0000256" key="1">
    <source>
        <dbReference type="ARBA" id="ARBA00004952"/>
    </source>
</evidence>
<evidence type="ECO:0000256" key="7">
    <source>
        <dbReference type="ARBA" id="ARBA00022679"/>
    </source>
</evidence>
<keyword evidence="4" id="KW-0597">Phosphoprotein</keyword>
<dbReference type="FunFam" id="3.20.140.10:FF:000009">
    <property type="entry name" value="Nicotinate phosphoribosyltransferase"/>
    <property type="match status" value="1"/>
</dbReference>
<keyword evidence="6 9" id="KW-0662">Pyridine nucleotide biosynthesis</keyword>
<dbReference type="GO" id="GO:0004516">
    <property type="term" value="F:nicotinate phosphoribosyltransferase activity"/>
    <property type="evidence" value="ECO:0007669"/>
    <property type="project" value="UniProtKB-UniRule"/>
</dbReference>
<dbReference type="HAMAP" id="MF_00570">
    <property type="entry name" value="NAPRTase"/>
    <property type="match status" value="1"/>
</dbReference>
<dbReference type="EC" id="6.3.4.21" evidence="3 9"/>
<evidence type="ECO:0000256" key="8">
    <source>
        <dbReference type="ARBA" id="ARBA00048668"/>
    </source>
</evidence>
<proteinExistence type="inferred from homology"/>
<dbReference type="GO" id="GO:0034355">
    <property type="term" value="P:NAD+ biosynthetic process via the salvage pathway"/>
    <property type="evidence" value="ECO:0007669"/>
    <property type="project" value="TreeGrafter"/>
</dbReference>
<keyword evidence="12" id="KW-0328">Glycosyltransferase</keyword>
<dbReference type="PANTHER" id="PTHR11098:SF1">
    <property type="entry name" value="NICOTINATE PHOSPHORIBOSYLTRANSFERASE"/>
    <property type="match status" value="1"/>
</dbReference>
<dbReference type="GO" id="GO:0005829">
    <property type="term" value="C:cytosol"/>
    <property type="evidence" value="ECO:0007669"/>
    <property type="project" value="TreeGrafter"/>
</dbReference>
<dbReference type="GO" id="GO:0031509">
    <property type="term" value="P:subtelomeric heterochromatin formation"/>
    <property type="evidence" value="ECO:0007669"/>
    <property type="project" value="EnsemblFungi"/>
</dbReference>
<evidence type="ECO:0000313" key="14">
    <source>
        <dbReference type="Proteomes" id="UP000054886"/>
    </source>
</evidence>
<feature type="domain" description="Nicotinate/nicotinamide phosphoribosyltransferase" evidence="10">
    <location>
        <begin position="174"/>
        <end position="414"/>
    </location>
</feature>
<evidence type="ECO:0000313" key="13">
    <source>
        <dbReference type="EMBL" id="KTB12613.1"/>
    </source>
</evidence>
<comment type="similarity">
    <text evidence="2 9">Belongs to the NAPRTase family.</text>
</comment>
<dbReference type="PANTHER" id="PTHR11098">
    <property type="entry name" value="NICOTINATE PHOSPHORIBOSYLTRANSFERASE"/>
    <property type="match status" value="1"/>
</dbReference>
<dbReference type="GO" id="GO:0019358">
    <property type="term" value="P:nicotinate nucleotide salvage"/>
    <property type="evidence" value="ECO:0007669"/>
    <property type="project" value="EnsemblFungi"/>
</dbReference>
<dbReference type="EMBL" id="LLZZ01000132">
    <property type="protein sequence ID" value="KTB01180.1"/>
    <property type="molecule type" value="Genomic_DNA"/>
</dbReference>
<dbReference type="GO" id="GO:0000183">
    <property type="term" value="P:rDNA heterochromatin formation"/>
    <property type="evidence" value="ECO:0007669"/>
    <property type="project" value="EnsemblFungi"/>
</dbReference>
<dbReference type="EMBL" id="LLZZ01000019">
    <property type="protein sequence ID" value="KTB12613.1"/>
    <property type="molecule type" value="Genomic_DNA"/>
</dbReference>
<dbReference type="VEuPathDB" id="FungiDB:GW608_L12441"/>
<comment type="pathway">
    <text evidence="1 9">Cofactor biosynthesis; NAD(+) biosynthesis; nicotinate D-ribonucleotide from nicotinate: step 1/1.</text>
</comment>
<dbReference type="InterPro" id="IPR040727">
    <property type="entry name" value="NAPRTase_N"/>
</dbReference>
<sequence length="431" mass="49340">MSSMTPAITSLLDTDMYKITMHAAVFTNFPDARVVYKFTNRTAQFHFNKRAVDWIKEQFRLLGDLTFTHDDVEYLAREIPFLPAKYLHYIENGFTLKPDEQIELDCQEIKGKEDQYDLHILVKGLWIDTILYEIPILALLSEAYFKFVDTDWDYENQLSNAKEKALRLFENNLSFSEFGTRRRRSFKTQDLVMEGIMQAVKENPEKYRPLLLGTSNILFAKKYGVKPIGTVAHEWIMGIASITGDYPETNRIAMDYWIKTFGKEHAGLALTDTFGTDDFLKSFKPPYSDYYIGVRQDSGDPIKYTEKIAHHFHDVLKLPKFSKFICYSDSLNIDKAIEYGKVAEAHGIKSTFGIGTNFTNDFHKKSDPSVKSAPLNIVIKLLEVNGNHSIKISDNAGKNMGDPDTVKKVKEQLGYVERQWAGGNEAHRSAA</sequence>
<dbReference type="InterPro" id="IPR006406">
    <property type="entry name" value="Nic_PRibTrfase"/>
</dbReference>
<dbReference type="UniPathway" id="UPA00253">
    <property type="reaction ID" value="UER00457"/>
</dbReference>
<evidence type="ECO:0000256" key="2">
    <source>
        <dbReference type="ARBA" id="ARBA00010897"/>
    </source>
</evidence>
<dbReference type="Proteomes" id="UP000054886">
    <property type="component" value="Unassembled WGS sequence"/>
</dbReference>
<dbReference type="GO" id="GO:0000781">
    <property type="term" value="C:chromosome, telomeric region"/>
    <property type="evidence" value="ECO:0007669"/>
    <property type="project" value="GOC"/>
</dbReference>
<dbReference type="InterPro" id="IPR007229">
    <property type="entry name" value="Nic_PRibTrfase-Fam"/>
</dbReference>
<dbReference type="GO" id="GO:0016757">
    <property type="term" value="F:glycosyltransferase activity"/>
    <property type="evidence" value="ECO:0007669"/>
    <property type="project" value="UniProtKB-KW"/>
</dbReference>
<comment type="function">
    <text evidence="9">Catalyzes the synthesis of beta-nicotinate D-ribonucleotide from nicotinate and 5-phospho-D-ribose 1-phosphate at the expense of ATP.</text>
</comment>
<evidence type="ECO:0000256" key="3">
    <source>
        <dbReference type="ARBA" id="ARBA00013236"/>
    </source>
</evidence>
<dbReference type="OMA" id="IEHCLEY"/>
<dbReference type="Pfam" id="PF17767">
    <property type="entry name" value="NAPRTase_N"/>
    <property type="match status" value="1"/>
</dbReference>